<keyword evidence="1" id="KW-0472">Membrane</keyword>
<keyword evidence="1" id="KW-1133">Transmembrane helix</keyword>
<reference evidence="2" key="1">
    <citation type="submission" date="2020-04" db="EMBL/GenBank/DDBJ databases">
        <authorList>
            <person name="Chiriac C."/>
            <person name="Salcher M."/>
            <person name="Ghai R."/>
            <person name="Kavagutti S V."/>
        </authorList>
    </citation>
    <scope>NUCLEOTIDE SEQUENCE</scope>
</reference>
<organism evidence="2">
    <name type="scientific">uncultured Caudovirales phage</name>
    <dbReference type="NCBI Taxonomy" id="2100421"/>
    <lineage>
        <taxon>Viruses</taxon>
        <taxon>Duplodnaviria</taxon>
        <taxon>Heunggongvirae</taxon>
        <taxon>Uroviricota</taxon>
        <taxon>Caudoviricetes</taxon>
        <taxon>Peduoviridae</taxon>
        <taxon>Maltschvirus</taxon>
        <taxon>Maltschvirus maltsch</taxon>
    </lineage>
</organism>
<dbReference type="EMBL" id="LR796230">
    <property type="protein sequence ID" value="CAB4128494.1"/>
    <property type="molecule type" value="Genomic_DNA"/>
</dbReference>
<gene>
    <name evidence="2" type="ORF">UFOVP114_36</name>
</gene>
<feature type="transmembrane region" description="Helical" evidence="1">
    <location>
        <begin position="20"/>
        <end position="42"/>
    </location>
</feature>
<evidence type="ECO:0000313" key="2">
    <source>
        <dbReference type="EMBL" id="CAB4128494.1"/>
    </source>
</evidence>
<protein>
    <submittedName>
        <fullName evidence="2">Uncharacterized protein</fullName>
    </submittedName>
</protein>
<keyword evidence="1" id="KW-0812">Transmembrane</keyword>
<accession>A0A6J5L1I9</accession>
<evidence type="ECO:0000256" key="1">
    <source>
        <dbReference type="SAM" id="Phobius"/>
    </source>
</evidence>
<sequence length="139" mass="14775">MTELPPEVPMMSPAGPAVVGWFGKIGFGIVGLVGAGLLTLAFPHIGGLANFTPSANASGAPTVTVQQPVVQVLSRPEIEQIAESKAAVAVTQLSHDLDTKRAADQLLWEEKLGRLTDKLTTLTDQLERLTGTLERRHGR</sequence>
<name>A0A6J5L1I9_9CAUD</name>
<proteinExistence type="predicted"/>